<dbReference type="Proteomes" id="UP000223834">
    <property type="component" value="Unassembled WGS sequence"/>
</dbReference>
<evidence type="ECO:0000313" key="2">
    <source>
        <dbReference type="Proteomes" id="UP000223834"/>
    </source>
</evidence>
<dbReference type="AlphaFoldDB" id="A0A9X7C6J5"/>
<organism evidence="1 2">
    <name type="scientific">Bacillus cereus</name>
    <dbReference type="NCBI Taxonomy" id="1396"/>
    <lineage>
        <taxon>Bacteria</taxon>
        <taxon>Bacillati</taxon>
        <taxon>Bacillota</taxon>
        <taxon>Bacilli</taxon>
        <taxon>Bacillales</taxon>
        <taxon>Bacillaceae</taxon>
        <taxon>Bacillus</taxon>
        <taxon>Bacillus cereus group</taxon>
    </lineage>
</organism>
<dbReference type="RefSeq" id="WP_098771963.1">
    <property type="nucleotide sequence ID" value="NZ_NUIQ01000323.1"/>
</dbReference>
<protein>
    <submittedName>
        <fullName evidence="1">Uncharacterized protein</fullName>
    </submittedName>
</protein>
<dbReference type="EMBL" id="NUIQ01000323">
    <property type="protein sequence ID" value="PGO61852.1"/>
    <property type="molecule type" value="Genomic_DNA"/>
</dbReference>
<name>A0A9X7C6J5_BACCE</name>
<accession>A0A9X7C6J5</accession>
<evidence type="ECO:0000313" key="1">
    <source>
        <dbReference type="EMBL" id="PGO61852.1"/>
    </source>
</evidence>
<gene>
    <name evidence="1" type="ORF">CN980_28890</name>
</gene>
<reference evidence="1 2" key="1">
    <citation type="submission" date="2017-09" db="EMBL/GenBank/DDBJ databases">
        <title>Large-scale bioinformatics analysis of Bacillus genomes uncovers conserved roles of natural products in bacterial physiology.</title>
        <authorList>
            <consortium name="Agbiome Team Llc"/>
            <person name="Bleich R.M."/>
            <person name="Grubbs K.J."/>
            <person name="Santa Maria K.C."/>
            <person name="Allen S.E."/>
            <person name="Farag S."/>
            <person name="Shank E.A."/>
            <person name="Bowers A."/>
        </authorList>
    </citation>
    <scope>NUCLEOTIDE SEQUENCE [LARGE SCALE GENOMIC DNA]</scope>
    <source>
        <strain evidence="1 2">AFS049141</strain>
    </source>
</reference>
<comment type="caution">
    <text evidence="1">The sequence shown here is derived from an EMBL/GenBank/DDBJ whole genome shotgun (WGS) entry which is preliminary data.</text>
</comment>
<proteinExistence type="predicted"/>
<sequence length="181" mass="20774">MTTISQNVLDTLVVGIYEDVQMLVMMMIEYEEEIDIVTKKEIITAHKNLKEVILFCQSHSQGMNVLLMEEVMMGINQKVAELFGEIISIEKSNTIYGEKLLLPEGISVQKELDNSGFHYIFHHETLGEIGQIIFPKENEHTLYFDVHISENIPKDSAPAKILKEIGNMLQKEILRIRIQTI</sequence>